<comment type="caution">
    <text evidence="1">The sequence shown here is derived from an EMBL/GenBank/DDBJ whole genome shotgun (WGS) entry which is preliminary data.</text>
</comment>
<dbReference type="EMBL" id="CM042884">
    <property type="protein sequence ID" value="KAI4369010.1"/>
    <property type="molecule type" value="Genomic_DNA"/>
</dbReference>
<keyword evidence="2" id="KW-1185">Reference proteome</keyword>
<evidence type="ECO:0000313" key="2">
    <source>
        <dbReference type="Proteomes" id="UP001057402"/>
    </source>
</evidence>
<proteinExistence type="predicted"/>
<accession>A0ACB9QQX5</accession>
<name>A0ACB9QQX5_9MYRT</name>
<sequence>MVHNARSHDYDRRDMPPSETKAGGKSYRGMRSARMLSSDYPGPMPLHNFTLPRLGWGRKKLMKSFREVDCSTSSFSGGERYLSVSLPCDQARFMDDEEEGIEDVSVKLILNLRAETDKFKEGLLKGQGKGDDVREEEETAETSRPWNLRTRSAACRGQGASDGPPVGKLIGSQKKRDKFSVALKGKEIEEDFVRMMGHRPPRRPRKRNKAVQKQLDMLFPGLWLTEVTADVYKVVEVTKTTRRER</sequence>
<protein>
    <submittedName>
        <fullName evidence="1">Uncharacterized protein</fullName>
    </submittedName>
</protein>
<organism evidence="1 2">
    <name type="scientific">Melastoma candidum</name>
    <dbReference type="NCBI Taxonomy" id="119954"/>
    <lineage>
        <taxon>Eukaryota</taxon>
        <taxon>Viridiplantae</taxon>
        <taxon>Streptophyta</taxon>
        <taxon>Embryophyta</taxon>
        <taxon>Tracheophyta</taxon>
        <taxon>Spermatophyta</taxon>
        <taxon>Magnoliopsida</taxon>
        <taxon>eudicotyledons</taxon>
        <taxon>Gunneridae</taxon>
        <taxon>Pentapetalae</taxon>
        <taxon>rosids</taxon>
        <taxon>malvids</taxon>
        <taxon>Myrtales</taxon>
        <taxon>Melastomataceae</taxon>
        <taxon>Melastomatoideae</taxon>
        <taxon>Melastomateae</taxon>
        <taxon>Melastoma</taxon>
    </lineage>
</organism>
<evidence type="ECO:0000313" key="1">
    <source>
        <dbReference type="EMBL" id="KAI4369010.1"/>
    </source>
</evidence>
<gene>
    <name evidence="1" type="ORF">MLD38_017505</name>
</gene>
<dbReference type="Proteomes" id="UP001057402">
    <property type="component" value="Chromosome 5"/>
</dbReference>
<reference evidence="2" key="1">
    <citation type="journal article" date="2023" name="Front. Plant Sci.">
        <title>Chromosomal-level genome assembly of Melastoma candidum provides insights into trichome evolution.</title>
        <authorList>
            <person name="Zhong Y."/>
            <person name="Wu W."/>
            <person name="Sun C."/>
            <person name="Zou P."/>
            <person name="Liu Y."/>
            <person name="Dai S."/>
            <person name="Zhou R."/>
        </authorList>
    </citation>
    <scope>NUCLEOTIDE SEQUENCE [LARGE SCALE GENOMIC DNA]</scope>
</reference>